<keyword evidence="7" id="KW-0333">Golgi apparatus</keyword>
<gene>
    <name evidence="10" type="ORF">DKX38_013289</name>
</gene>
<feature type="transmembrane region" description="Helical" evidence="9">
    <location>
        <begin position="25"/>
        <end position="48"/>
    </location>
</feature>
<evidence type="ECO:0008006" key="12">
    <source>
        <dbReference type="Google" id="ProtNLM"/>
    </source>
</evidence>
<dbReference type="EMBL" id="VDCV01000008">
    <property type="protein sequence ID" value="KAB5545177.1"/>
    <property type="molecule type" value="Genomic_DNA"/>
</dbReference>
<comment type="caution">
    <text evidence="10">The sequence shown here is derived from an EMBL/GenBank/DDBJ whole genome shotgun (WGS) entry which is preliminary data.</text>
</comment>
<dbReference type="Proteomes" id="UP000326939">
    <property type="component" value="Chromosome 8"/>
</dbReference>
<protein>
    <recommendedName>
        <fullName evidence="12">Protein kish</fullName>
    </recommendedName>
</protein>
<evidence type="ECO:0000313" key="11">
    <source>
        <dbReference type="Proteomes" id="UP000326939"/>
    </source>
</evidence>
<feature type="transmembrane region" description="Helical" evidence="9">
    <location>
        <begin position="60"/>
        <end position="89"/>
    </location>
</feature>
<keyword evidence="8 9" id="KW-0472">Membrane</keyword>
<evidence type="ECO:0000256" key="4">
    <source>
        <dbReference type="ARBA" id="ARBA00022692"/>
    </source>
</evidence>
<keyword evidence="11" id="KW-1185">Reference proteome</keyword>
<dbReference type="InterPro" id="IPR051523">
    <property type="entry name" value="KISH_domain"/>
</dbReference>
<dbReference type="AlphaFoldDB" id="A0A5N5LQY1"/>
<comment type="function">
    <text evidence="1">Involved in the early part of the secretory pathway.</text>
</comment>
<evidence type="ECO:0000256" key="2">
    <source>
        <dbReference type="ARBA" id="ARBA00004614"/>
    </source>
</evidence>
<evidence type="ECO:0000256" key="7">
    <source>
        <dbReference type="ARBA" id="ARBA00023034"/>
    </source>
</evidence>
<comment type="subcellular location">
    <subcellularLocation>
        <location evidence="2">Golgi apparatus membrane</location>
        <topology evidence="2">Single-pass type I membrane protein</topology>
    </subcellularLocation>
</comment>
<evidence type="ECO:0000256" key="6">
    <source>
        <dbReference type="ARBA" id="ARBA00022989"/>
    </source>
</evidence>
<evidence type="ECO:0000256" key="5">
    <source>
        <dbReference type="ARBA" id="ARBA00022729"/>
    </source>
</evidence>
<sequence>MQVHCNLQIRRKRSHIHQRKQEMSALFNFHSFLTVVLLGICTCTFVKMHFPAILEQRTGYIHFFTYCFFCGSICVADVWTLKSALLIAYNNTNSMRSLLKGLLGSKIHKEFISVASLKIFRGFFWKAARIGLGLVMRRERETDTCERLSPWVAVGCITMGVSIIFF</sequence>
<dbReference type="InterPro" id="IPR009653">
    <property type="entry name" value="Ksh1"/>
</dbReference>
<evidence type="ECO:0000256" key="8">
    <source>
        <dbReference type="ARBA" id="ARBA00023136"/>
    </source>
</evidence>
<accession>A0A5N5LQY1</accession>
<keyword evidence="5" id="KW-0732">Signal</keyword>
<dbReference type="GO" id="GO:0000139">
    <property type="term" value="C:Golgi membrane"/>
    <property type="evidence" value="ECO:0007669"/>
    <property type="project" value="UniProtKB-SubCell"/>
</dbReference>
<feature type="transmembrane region" description="Helical" evidence="9">
    <location>
        <begin position="148"/>
        <end position="165"/>
    </location>
</feature>
<organism evidence="10 11">
    <name type="scientific">Salix brachista</name>
    <dbReference type="NCBI Taxonomy" id="2182728"/>
    <lineage>
        <taxon>Eukaryota</taxon>
        <taxon>Viridiplantae</taxon>
        <taxon>Streptophyta</taxon>
        <taxon>Embryophyta</taxon>
        <taxon>Tracheophyta</taxon>
        <taxon>Spermatophyta</taxon>
        <taxon>Magnoliopsida</taxon>
        <taxon>eudicotyledons</taxon>
        <taxon>Gunneridae</taxon>
        <taxon>Pentapetalae</taxon>
        <taxon>rosids</taxon>
        <taxon>fabids</taxon>
        <taxon>Malpighiales</taxon>
        <taxon>Salicaceae</taxon>
        <taxon>Saliceae</taxon>
        <taxon>Salix</taxon>
    </lineage>
</organism>
<proteinExistence type="inferred from homology"/>
<dbReference type="Pfam" id="PF06842">
    <property type="entry name" value="DUF1242"/>
    <property type="match status" value="1"/>
</dbReference>
<keyword evidence="6 9" id="KW-1133">Transmembrane helix</keyword>
<dbReference type="PANTHER" id="PTHR13229">
    <property type="entry name" value="PROTEIN KISH-A"/>
    <property type="match status" value="1"/>
</dbReference>
<evidence type="ECO:0000256" key="9">
    <source>
        <dbReference type="SAM" id="Phobius"/>
    </source>
</evidence>
<evidence type="ECO:0000256" key="1">
    <source>
        <dbReference type="ARBA" id="ARBA00002154"/>
    </source>
</evidence>
<evidence type="ECO:0000313" key="10">
    <source>
        <dbReference type="EMBL" id="KAB5545177.1"/>
    </source>
</evidence>
<evidence type="ECO:0000256" key="3">
    <source>
        <dbReference type="ARBA" id="ARBA00008961"/>
    </source>
</evidence>
<reference evidence="11" key="1">
    <citation type="journal article" date="2019" name="Gigascience">
        <title>De novo genome assembly of the endangered Acer yangbiense, a plant species with extremely small populations endemic to Yunnan Province, China.</title>
        <authorList>
            <person name="Yang J."/>
            <person name="Wariss H.M."/>
            <person name="Tao L."/>
            <person name="Zhang R."/>
            <person name="Yun Q."/>
            <person name="Hollingsworth P."/>
            <person name="Dao Z."/>
            <person name="Luo G."/>
            <person name="Guo H."/>
            <person name="Ma Y."/>
            <person name="Sun W."/>
        </authorList>
    </citation>
    <scope>NUCLEOTIDE SEQUENCE [LARGE SCALE GENOMIC DNA]</scope>
    <source>
        <strain evidence="11">cv. br00</strain>
    </source>
</reference>
<comment type="similarity">
    <text evidence="3">Belongs to the KISH family.</text>
</comment>
<name>A0A5N5LQY1_9ROSI</name>
<keyword evidence="4 9" id="KW-0812">Transmembrane</keyword>